<dbReference type="RefSeq" id="WP_064413161.1">
    <property type="nucleotide sequence ID" value="NZ_BCTA01000047.1"/>
</dbReference>
<reference evidence="2" key="3">
    <citation type="journal article" date="2022" name="BMC Genomics">
        <title>Comparative genome analysis of mycobacteria focusing on tRNA and non-coding RNA.</title>
        <authorList>
            <person name="Behra P.R.K."/>
            <person name="Pettersson B.M.F."/>
            <person name="Ramesh M."/>
            <person name="Das S."/>
            <person name="Dasgupta S."/>
            <person name="Kirsebom L.A."/>
        </authorList>
    </citation>
    <scope>NUCLEOTIDE SEQUENCE</scope>
    <source>
        <strain evidence="2">DSM 44203</strain>
    </source>
</reference>
<comment type="caution">
    <text evidence="2">The sequence shown here is derived from an EMBL/GenBank/DDBJ whole genome shotgun (WGS) entry which is preliminary data.</text>
</comment>
<dbReference type="Proteomes" id="UP000069773">
    <property type="component" value="Unassembled WGS sequence"/>
</dbReference>
<evidence type="ECO:0000313" key="1">
    <source>
        <dbReference type="EMBL" id="GAT10555.1"/>
    </source>
</evidence>
<proteinExistence type="predicted"/>
<sequence>MGQWSREEIDEAFRAYQDAVVDIGTTWNWSSYADHFTEDATYVEHALGDMSGREAIRDWIVSTMNTFPGSEMPFYPVEWYSIDVDKGWVINRNVNTMKDPGDGSVHGTPVITVLRYAGDGKWSYEEDAYNPMNFLVMVQGYVQRCHELGTLSDDARVFAENMNWQLP</sequence>
<evidence type="ECO:0000313" key="2">
    <source>
        <dbReference type="EMBL" id="MCV7026757.1"/>
    </source>
</evidence>
<name>A0AAW5STA1_MYCNV</name>
<dbReference type="AlphaFoldDB" id="A0AAW5STA1"/>
<organism evidence="2 4">
    <name type="scientific">Mycolicibacterium novocastrense</name>
    <name type="common">Mycobacterium novocastrense</name>
    <dbReference type="NCBI Taxonomy" id="59813"/>
    <lineage>
        <taxon>Bacteria</taxon>
        <taxon>Bacillati</taxon>
        <taxon>Actinomycetota</taxon>
        <taxon>Actinomycetes</taxon>
        <taxon>Mycobacteriales</taxon>
        <taxon>Mycobacteriaceae</taxon>
        <taxon>Mycolicibacterium</taxon>
    </lineage>
</organism>
<reference evidence="1 3" key="1">
    <citation type="journal article" date="2016" name="Genome Announc.">
        <title>Draft Genome Sequences of Five Rapidly Growing Mycobacterium Species, M. thermoresistibile, M. fortuitum subsp. acetamidolyticum, M. canariasense, M. brisbanense, and M. novocastrense.</title>
        <authorList>
            <person name="Katahira K."/>
            <person name="Ogura Y."/>
            <person name="Gotoh Y."/>
            <person name="Hayashi T."/>
        </authorList>
    </citation>
    <scope>NUCLEOTIDE SEQUENCE [LARGE SCALE GENOMIC DNA]</scope>
    <source>
        <strain evidence="1 3">JCM18114</strain>
    </source>
</reference>
<dbReference type="InterPro" id="IPR032710">
    <property type="entry name" value="NTF2-like_dom_sf"/>
</dbReference>
<dbReference type="Proteomes" id="UP001207528">
    <property type="component" value="Unassembled WGS sequence"/>
</dbReference>
<gene>
    <name evidence="2" type="ORF">H7I77_25995</name>
    <name evidence="1" type="ORF">RMCN_3688</name>
</gene>
<dbReference type="EMBL" id="BCTA01000047">
    <property type="protein sequence ID" value="GAT10555.1"/>
    <property type="molecule type" value="Genomic_DNA"/>
</dbReference>
<evidence type="ECO:0000313" key="4">
    <source>
        <dbReference type="Proteomes" id="UP001207528"/>
    </source>
</evidence>
<keyword evidence="3" id="KW-1185">Reference proteome</keyword>
<reference evidence="2" key="2">
    <citation type="submission" date="2020-07" db="EMBL/GenBank/DDBJ databases">
        <authorList>
            <person name="Pettersson B.M.F."/>
            <person name="Behra P.R.K."/>
            <person name="Ramesh M."/>
            <person name="Das S."/>
            <person name="Dasgupta S."/>
            <person name="Kirsebom L.A."/>
        </authorList>
    </citation>
    <scope>NUCLEOTIDE SEQUENCE</scope>
    <source>
        <strain evidence="2">DSM 44203</strain>
    </source>
</reference>
<dbReference type="Gene3D" id="3.10.450.50">
    <property type="match status" value="1"/>
</dbReference>
<dbReference type="SUPFAM" id="SSF54427">
    <property type="entry name" value="NTF2-like"/>
    <property type="match status" value="1"/>
</dbReference>
<evidence type="ECO:0000313" key="3">
    <source>
        <dbReference type="Proteomes" id="UP000069773"/>
    </source>
</evidence>
<dbReference type="EMBL" id="JACKTI010000071">
    <property type="protein sequence ID" value="MCV7026757.1"/>
    <property type="molecule type" value="Genomic_DNA"/>
</dbReference>
<protein>
    <submittedName>
        <fullName evidence="2">Nuclear transport factor 2 family protein</fullName>
    </submittedName>
</protein>
<accession>A0AAW5STA1</accession>